<proteinExistence type="predicted"/>
<accession>A0ABN7ABZ3</accession>
<protein>
    <submittedName>
        <fullName evidence="1">Uncharacterized protein</fullName>
    </submittedName>
</protein>
<sequence length="103" mass="11507">MPKFLAPRVWCISPETSCTTADSECRSAGHKVKAKGLMLCCQAGPPAPTSLLAEDFAVQDWFWLFSLAEQVSDAGRPILWRFRQRGLLGWKVEPWKNSKAGKI</sequence>
<reference evidence="1 2" key="1">
    <citation type="submission" date="2023-09" db="EMBL/GenBank/DDBJ databases">
        <title>Nesidiocoris tenuis whole genome shotgun sequence.</title>
        <authorList>
            <person name="Shibata T."/>
            <person name="Shimoda M."/>
            <person name="Kobayashi T."/>
            <person name="Uehara T."/>
        </authorList>
    </citation>
    <scope>NUCLEOTIDE SEQUENCE [LARGE SCALE GENOMIC DNA]</scope>
    <source>
        <strain evidence="1 2">Japan</strain>
    </source>
</reference>
<keyword evidence="2" id="KW-1185">Reference proteome</keyword>
<evidence type="ECO:0000313" key="1">
    <source>
        <dbReference type="EMBL" id="BES88849.1"/>
    </source>
</evidence>
<dbReference type="Proteomes" id="UP001307889">
    <property type="component" value="Chromosome 1"/>
</dbReference>
<dbReference type="EMBL" id="AP028909">
    <property type="protein sequence ID" value="BES88849.1"/>
    <property type="molecule type" value="Genomic_DNA"/>
</dbReference>
<gene>
    <name evidence="1" type="ORF">NTJ_01656</name>
</gene>
<organism evidence="1 2">
    <name type="scientific">Nesidiocoris tenuis</name>
    <dbReference type="NCBI Taxonomy" id="355587"/>
    <lineage>
        <taxon>Eukaryota</taxon>
        <taxon>Metazoa</taxon>
        <taxon>Ecdysozoa</taxon>
        <taxon>Arthropoda</taxon>
        <taxon>Hexapoda</taxon>
        <taxon>Insecta</taxon>
        <taxon>Pterygota</taxon>
        <taxon>Neoptera</taxon>
        <taxon>Paraneoptera</taxon>
        <taxon>Hemiptera</taxon>
        <taxon>Heteroptera</taxon>
        <taxon>Panheteroptera</taxon>
        <taxon>Cimicomorpha</taxon>
        <taxon>Miridae</taxon>
        <taxon>Dicyphina</taxon>
        <taxon>Nesidiocoris</taxon>
    </lineage>
</organism>
<name>A0ABN7ABZ3_9HEMI</name>
<evidence type="ECO:0000313" key="2">
    <source>
        <dbReference type="Proteomes" id="UP001307889"/>
    </source>
</evidence>